<proteinExistence type="predicted"/>
<dbReference type="EMBL" id="GU474838">
    <property type="protein sequence ID" value="ADI16464.1"/>
    <property type="molecule type" value="Genomic_DNA"/>
</dbReference>
<reference evidence="1" key="1">
    <citation type="journal article" date="2011" name="Environ. Microbiol.">
        <title>Time-series analyses of Monterey Bay coastal microbial picoplankton using a 'genome proxy' microarray.</title>
        <authorList>
            <person name="Rich V.I."/>
            <person name="Pham V.D."/>
            <person name="Eppley J."/>
            <person name="Shi Y."/>
            <person name="DeLong E.F."/>
        </authorList>
    </citation>
    <scope>NUCLEOTIDE SEQUENCE</scope>
</reference>
<dbReference type="AlphaFoldDB" id="E0XPX3"/>
<accession>E0XPX3</accession>
<protein>
    <submittedName>
        <fullName evidence="1">Uncharacterized protein</fullName>
    </submittedName>
</protein>
<organism evidence="1">
    <name type="scientific">uncultured bacterium HF770_11D24</name>
    <dbReference type="NCBI Taxonomy" id="710817"/>
    <lineage>
        <taxon>Bacteria</taxon>
        <taxon>environmental samples</taxon>
    </lineage>
</organism>
<name>E0XPX3_9BACT</name>
<sequence length="106" mass="11418">MEHPIAAVVGVVHDKLQPWRVAKLDRLAKLALDFAGGLPDGAERLVLALLIADGGDKNRGGVEIIRDADLADADEAKLDRELAPENLVEFPLEKLSHTLVAQIGHD</sequence>
<evidence type="ECO:0000313" key="1">
    <source>
        <dbReference type="EMBL" id="ADI16464.1"/>
    </source>
</evidence>